<dbReference type="GO" id="GO:0022857">
    <property type="term" value="F:transmembrane transporter activity"/>
    <property type="evidence" value="ECO:0007669"/>
    <property type="project" value="InterPro"/>
</dbReference>
<feature type="transmembrane region" description="Helical" evidence="6">
    <location>
        <begin position="219"/>
        <end position="241"/>
    </location>
</feature>
<feature type="transmembrane region" description="Helical" evidence="6">
    <location>
        <begin position="289"/>
        <end position="309"/>
    </location>
</feature>
<evidence type="ECO:0000256" key="5">
    <source>
        <dbReference type="ARBA" id="ARBA00023136"/>
    </source>
</evidence>
<feature type="transmembrane region" description="Helical" evidence="6">
    <location>
        <begin position="415"/>
        <end position="435"/>
    </location>
</feature>
<accession>A0A3E2HG33</accession>
<dbReference type="AlphaFoldDB" id="A0A3E2HG33"/>
<name>A0A3E2HG33_SCYLI</name>
<gene>
    <name evidence="8" type="ORF">B7463_g4001</name>
</gene>
<dbReference type="PANTHER" id="PTHR43791">
    <property type="entry name" value="PERMEASE-RELATED"/>
    <property type="match status" value="1"/>
</dbReference>
<keyword evidence="2" id="KW-0813">Transport</keyword>
<feature type="transmembrane region" description="Helical" evidence="6">
    <location>
        <begin position="353"/>
        <end position="373"/>
    </location>
</feature>
<dbReference type="OMA" id="QITGTFI"/>
<feature type="transmembrane region" description="Helical" evidence="6">
    <location>
        <begin position="151"/>
        <end position="174"/>
    </location>
</feature>
<keyword evidence="9" id="KW-1185">Reference proteome</keyword>
<dbReference type="Gene3D" id="1.20.1250.20">
    <property type="entry name" value="MFS general substrate transporter like domains"/>
    <property type="match status" value="2"/>
</dbReference>
<feature type="transmembrane region" description="Helical" evidence="6">
    <location>
        <begin position="95"/>
        <end position="115"/>
    </location>
</feature>
<feature type="transmembrane region" description="Helical" evidence="6">
    <location>
        <begin position="447"/>
        <end position="467"/>
    </location>
</feature>
<dbReference type="SUPFAM" id="SSF103473">
    <property type="entry name" value="MFS general substrate transporter"/>
    <property type="match status" value="1"/>
</dbReference>
<feature type="domain" description="Major facilitator superfamily (MFS) profile" evidence="7">
    <location>
        <begin position="54"/>
        <end position="471"/>
    </location>
</feature>
<feature type="transmembrane region" description="Helical" evidence="6">
    <location>
        <begin position="379"/>
        <end position="403"/>
    </location>
</feature>
<feature type="transmembrane region" description="Helical" evidence="6">
    <location>
        <begin position="127"/>
        <end position="145"/>
    </location>
</feature>
<reference evidence="8 9" key="1">
    <citation type="submission" date="2018-05" db="EMBL/GenBank/DDBJ databases">
        <title>Draft genome sequence of Scytalidium lignicola DSM 105466, a ubiquitous saprotrophic fungus.</title>
        <authorList>
            <person name="Buettner E."/>
            <person name="Gebauer A.M."/>
            <person name="Hofrichter M."/>
            <person name="Liers C."/>
            <person name="Kellner H."/>
        </authorList>
    </citation>
    <scope>NUCLEOTIDE SEQUENCE [LARGE SCALE GENOMIC DNA]</scope>
    <source>
        <strain evidence="8 9">DSM 105466</strain>
    </source>
</reference>
<organism evidence="8 9">
    <name type="scientific">Scytalidium lignicola</name>
    <name type="common">Hyphomycete</name>
    <dbReference type="NCBI Taxonomy" id="5539"/>
    <lineage>
        <taxon>Eukaryota</taxon>
        <taxon>Fungi</taxon>
        <taxon>Dikarya</taxon>
        <taxon>Ascomycota</taxon>
        <taxon>Pezizomycotina</taxon>
        <taxon>Leotiomycetes</taxon>
        <taxon>Leotiomycetes incertae sedis</taxon>
        <taxon>Scytalidium</taxon>
    </lineage>
</organism>
<comment type="caution">
    <text evidence="8">The sequence shown here is derived from an EMBL/GenBank/DDBJ whole genome shotgun (WGS) entry which is preliminary data.</text>
</comment>
<feature type="transmembrane region" description="Helical" evidence="6">
    <location>
        <begin position="329"/>
        <end position="346"/>
    </location>
</feature>
<dbReference type="InterPro" id="IPR011701">
    <property type="entry name" value="MFS"/>
</dbReference>
<evidence type="ECO:0000313" key="9">
    <source>
        <dbReference type="Proteomes" id="UP000258309"/>
    </source>
</evidence>
<dbReference type="FunFam" id="1.20.1250.20:FF:000057">
    <property type="entry name" value="MFS general substrate transporter"/>
    <property type="match status" value="1"/>
</dbReference>
<feature type="transmembrane region" description="Helical" evidence="6">
    <location>
        <begin position="54"/>
        <end position="75"/>
    </location>
</feature>
<dbReference type="GO" id="GO:0016020">
    <property type="term" value="C:membrane"/>
    <property type="evidence" value="ECO:0007669"/>
    <property type="project" value="UniProtKB-SubCell"/>
</dbReference>
<evidence type="ECO:0000256" key="4">
    <source>
        <dbReference type="ARBA" id="ARBA00022989"/>
    </source>
</evidence>
<dbReference type="Pfam" id="PF14216">
    <property type="entry name" value="DUF4326"/>
    <property type="match status" value="1"/>
</dbReference>
<dbReference type="Proteomes" id="UP000258309">
    <property type="component" value="Unassembled WGS sequence"/>
</dbReference>
<evidence type="ECO:0000313" key="8">
    <source>
        <dbReference type="EMBL" id="RFU32359.1"/>
    </source>
</evidence>
<dbReference type="EMBL" id="NCSJ02000056">
    <property type="protein sequence ID" value="RFU32359.1"/>
    <property type="molecule type" value="Genomic_DNA"/>
</dbReference>
<evidence type="ECO:0000256" key="6">
    <source>
        <dbReference type="SAM" id="Phobius"/>
    </source>
</evidence>
<keyword evidence="5 6" id="KW-0472">Membrane</keyword>
<evidence type="ECO:0000256" key="1">
    <source>
        <dbReference type="ARBA" id="ARBA00004141"/>
    </source>
</evidence>
<dbReference type="InterPro" id="IPR036259">
    <property type="entry name" value="MFS_trans_sf"/>
</dbReference>
<protein>
    <recommendedName>
        <fullName evidence="7">Major facilitator superfamily (MFS) profile domain-containing protein</fullName>
    </recommendedName>
</protein>
<dbReference type="PANTHER" id="PTHR43791:SF49">
    <property type="entry name" value="TRANSPORTER, PUTATIVE (AFU_ORTHOLOGUE AFUA_4G04250)-RELATED"/>
    <property type="match status" value="1"/>
</dbReference>
<feature type="non-terminal residue" evidence="8">
    <location>
        <position position="591"/>
    </location>
</feature>
<feature type="transmembrane region" description="Helical" evidence="6">
    <location>
        <begin position="186"/>
        <end position="207"/>
    </location>
</feature>
<keyword evidence="3 6" id="KW-0812">Transmembrane</keyword>
<dbReference type="PROSITE" id="PS50850">
    <property type="entry name" value="MFS"/>
    <property type="match status" value="1"/>
</dbReference>
<evidence type="ECO:0000256" key="3">
    <source>
        <dbReference type="ARBA" id="ARBA00022692"/>
    </source>
</evidence>
<evidence type="ECO:0000259" key="7">
    <source>
        <dbReference type="PROSITE" id="PS50850"/>
    </source>
</evidence>
<evidence type="ECO:0000256" key="2">
    <source>
        <dbReference type="ARBA" id="ARBA00022448"/>
    </source>
</evidence>
<dbReference type="FunFam" id="1.20.1250.20:FF:000013">
    <property type="entry name" value="MFS general substrate transporter"/>
    <property type="match status" value="1"/>
</dbReference>
<dbReference type="InterPro" id="IPR025475">
    <property type="entry name" value="DUF4326"/>
</dbReference>
<feature type="non-terminal residue" evidence="8">
    <location>
        <position position="1"/>
    </location>
</feature>
<keyword evidence="4 6" id="KW-1133">Transmembrane helix</keyword>
<dbReference type="Pfam" id="PF07690">
    <property type="entry name" value="MFS_1"/>
    <property type="match status" value="1"/>
</dbReference>
<comment type="subcellular location">
    <subcellularLocation>
        <location evidence="1">Membrane</location>
        <topology evidence="1">Multi-pass membrane protein</topology>
    </subcellularLocation>
</comment>
<sequence length="591" mass="65399">MLKASGADKALDETMSNHLEEALEDTKAEPVVQTEEYEHTAAQKALVRKQDIRIVPLCAFIYLLCFLDRSNIGNAKSLNANHKHDLLSETHMTDYQYTIALMLFLVAYGVFEVPSNYYLKKFTPSKWIAFLMLSWGALTMGLGGAKNYATVAAIRFLLGTFEAGLFPGFVYYITFWYRADERSLRVAYILASATVAGAFGGALAFAIGHMDYVSGLAAWRWLFILEGLPSCLSAFLIFFFLPDYPESATWLNEEEKAMAIERLRIQGSHGDDPPFTWEMVKSTLLEWRLYAHYLVYFCLNCPYSSLSLFTPSITAGLGYKNLEAQLMTVPPYAVAYVFTLAVAYSADRFNARALHCAGAALIGAIGFLVSGLLPAHSYSARYGCLIVATCGSFGLIPPLLGWLSSNLHSTASAGLVIGINQMWGAPGQITGVWIYKADQAAIGYPLGHFVNSAMLFTISVVSLALVFPSKTSKIMSVVDWHDSPFDVYIGRFVPDGPPGIGPESCPFGNPFVLNDPSDPKERAEVIANYERWLLAPEQAELVEKAKRELKGKVLGCWCKPRDCHGDILRAVTEETAEETEKRRAEVLGRRR</sequence>
<dbReference type="InterPro" id="IPR020846">
    <property type="entry name" value="MFS_dom"/>
</dbReference>
<proteinExistence type="predicted"/>
<dbReference type="OrthoDB" id="3639251at2759"/>